<protein>
    <submittedName>
        <fullName evidence="1">Uncharacterized protein</fullName>
    </submittedName>
</protein>
<proteinExistence type="predicted"/>
<reference evidence="1" key="1">
    <citation type="submission" date="2023-06" db="EMBL/GenBank/DDBJ databases">
        <title>Survivors Of The Sea: Transcriptome response of Skeletonema marinoi to long-term dormancy.</title>
        <authorList>
            <person name="Pinder M.I.M."/>
            <person name="Kourtchenko O."/>
            <person name="Robertson E.K."/>
            <person name="Larsson T."/>
            <person name="Maumus F."/>
            <person name="Osuna-Cruz C.M."/>
            <person name="Vancaester E."/>
            <person name="Stenow R."/>
            <person name="Vandepoele K."/>
            <person name="Ploug H."/>
            <person name="Bruchert V."/>
            <person name="Godhe A."/>
            <person name="Topel M."/>
        </authorList>
    </citation>
    <scope>NUCLEOTIDE SEQUENCE</scope>
    <source>
        <strain evidence="1">R05AC</strain>
    </source>
</reference>
<evidence type="ECO:0000313" key="2">
    <source>
        <dbReference type="Proteomes" id="UP001224775"/>
    </source>
</evidence>
<dbReference type="EMBL" id="JATAAI010000025">
    <property type="protein sequence ID" value="KAK1737450.1"/>
    <property type="molecule type" value="Genomic_DNA"/>
</dbReference>
<comment type="caution">
    <text evidence="1">The sequence shown here is derived from an EMBL/GenBank/DDBJ whole genome shotgun (WGS) entry which is preliminary data.</text>
</comment>
<dbReference type="Proteomes" id="UP001224775">
    <property type="component" value="Unassembled WGS sequence"/>
</dbReference>
<gene>
    <name evidence="1" type="ORF">QTG54_011736</name>
</gene>
<keyword evidence="2" id="KW-1185">Reference proteome</keyword>
<organism evidence="1 2">
    <name type="scientific">Skeletonema marinoi</name>
    <dbReference type="NCBI Taxonomy" id="267567"/>
    <lineage>
        <taxon>Eukaryota</taxon>
        <taxon>Sar</taxon>
        <taxon>Stramenopiles</taxon>
        <taxon>Ochrophyta</taxon>
        <taxon>Bacillariophyta</taxon>
        <taxon>Coscinodiscophyceae</taxon>
        <taxon>Thalassiosirophycidae</taxon>
        <taxon>Thalassiosirales</taxon>
        <taxon>Skeletonemataceae</taxon>
        <taxon>Skeletonema</taxon>
        <taxon>Skeletonema marinoi-dohrnii complex</taxon>
    </lineage>
</organism>
<sequence length="162" mass="18183">MDYSAKNFTQFILYGQPRTASTTQFNLVCVCFVLHMKEHKPSLANATKCYFQGKGNHIYPSLDRPQVMKTHDVEQLSDFGTKTGTGIFITAPTKEQGRKMADSLNKSGKIAALIQDVETLSEIKTAFLIFMPTSLTCLHTICLCCMIILHCGRNYEFVVECI</sequence>
<accession>A0AAD8Y260</accession>
<evidence type="ECO:0000313" key="1">
    <source>
        <dbReference type="EMBL" id="KAK1737450.1"/>
    </source>
</evidence>
<dbReference type="AlphaFoldDB" id="A0AAD8Y260"/>
<name>A0AAD8Y260_9STRA</name>